<feature type="chain" id="PRO_5042113028" evidence="1">
    <location>
        <begin position="19"/>
        <end position="239"/>
    </location>
</feature>
<evidence type="ECO:0000313" key="3">
    <source>
        <dbReference type="Proteomes" id="UP001295684"/>
    </source>
</evidence>
<evidence type="ECO:0000256" key="1">
    <source>
        <dbReference type="SAM" id="SignalP"/>
    </source>
</evidence>
<reference evidence="2" key="1">
    <citation type="submission" date="2023-07" db="EMBL/GenBank/DDBJ databases">
        <authorList>
            <consortium name="AG Swart"/>
            <person name="Singh M."/>
            <person name="Singh A."/>
            <person name="Seah K."/>
            <person name="Emmerich C."/>
        </authorList>
    </citation>
    <scope>NUCLEOTIDE SEQUENCE</scope>
    <source>
        <strain evidence="2">DP1</strain>
    </source>
</reference>
<evidence type="ECO:0000313" key="2">
    <source>
        <dbReference type="EMBL" id="CAI2382694.1"/>
    </source>
</evidence>
<dbReference type="AlphaFoldDB" id="A0AAD1Y0Z7"/>
<dbReference type="EMBL" id="CAMPGE010024882">
    <property type="protein sequence ID" value="CAI2382694.1"/>
    <property type="molecule type" value="Genomic_DNA"/>
</dbReference>
<comment type="caution">
    <text evidence="2">The sequence shown here is derived from an EMBL/GenBank/DDBJ whole genome shotgun (WGS) entry which is preliminary data.</text>
</comment>
<proteinExistence type="predicted"/>
<organism evidence="2 3">
    <name type="scientific">Euplotes crassus</name>
    <dbReference type="NCBI Taxonomy" id="5936"/>
    <lineage>
        <taxon>Eukaryota</taxon>
        <taxon>Sar</taxon>
        <taxon>Alveolata</taxon>
        <taxon>Ciliophora</taxon>
        <taxon>Intramacronucleata</taxon>
        <taxon>Spirotrichea</taxon>
        <taxon>Hypotrichia</taxon>
        <taxon>Euplotida</taxon>
        <taxon>Euplotidae</taxon>
        <taxon>Moneuplotes</taxon>
    </lineage>
</organism>
<feature type="signal peptide" evidence="1">
    <location>
        <begin position="1"/>
        <end position="18"/>
    </location>
</feature>
<name>A0AAD1Y0Z7_EUPCR</name>
<dbReference type="Proteomes" id="UP001295684">
    <property type="component" value="Unassembled WGS sequence"/>
</dbReference>
<accession>A0AAD1Y0Z7</accession>
<sequence>MENLIFLLLFLLLANSAAQVCTIAGYSIPNADCIECSSGGYFNLQTLRCVGTCPTGTTPIAKAAGYVIEVLSTTNNNGVLSTTPQESYSISVCKQDTIYINYYSSSNIELGTAQYPYRFLDHAIYDAFNYPNSFTINIIFLITGSYNYDIDHPLLIRNSQINFSIQGSGSSVQINLYPSAMKSKVLTAEGTSFRIRGPESYASIDFETDSPYINLKNSQVTMTNLVMIAGNTNLDIYSM</sequence>
<protein>
    <submittedName>
        <fullName evidence="2">Uncharacterized protein</fullName>
    </submittedName>
</protein>
<gene>
    <name evidence="2" type="ORF">ECRASSUSDP1_LOCUS24175</name>
</gene>
<keyword evidence="1" id="KW-0732">Signal</keyword>
<keyword evidence="3" id="KW-1185">Reference proteome</keyword>